<dbReference type="AlphaFoldDB" id="A0A6C0U430"/>
<keyword evidence="3" id="KW-1185">Reference proteome</keyword>
<keyword evidence="1" id="KW-0472">Membrane</keyword>
<evidence type="ECO:0000313" key="2">
    <source>
        <dbReference type="EMBL" id="QIB66900.1"/>
    </source>
</evidence>
<feature type="transmembrane region" description="Helical" evidence="1">
    <location>
        <begin position="61"/>
        <end position="82"/>
    </location>
</feature>
<organism evidence="2 3">
    <name type="scientific">Kineobactrum salinum</name>
    <dbReference type="NCBI Taxonomy" id="2708301"/>
    <lineage>
        <taxon>Bacteria</taxon>
        <taxon>Pseudomonadati</taxon>
        <taxon>Pseudomonadota</taxon>
        <taxon>Gammaproteobacteria</taxon>
        <taxon>Cellvibrionales</taxon>
        <taxon>Halieaceae</taxon>
        <taxon>Kineobactrum</taxon>
    </lineage>
</organism>
<dbReference type="EMBL" id="CP048711">
    <property type="protein sequence ID" value="QIB66900.1"/>
    <property type="molecule type" value="Genomic_DNA"/>
</dbReference>
<sequence length="98" mass="10622">MVLLIGLGQGAEADFVAFFCLKLFGLRSYSTLVGFNMMAVGFGLALGAIGFAAIVDQFGDYTLAMKLASVFFVIGGIIILVIRMESWTGFQKVQEQIR</sequence>
<evidence type="ECO:0000313" key="3">
    <source>
        <dbReference type="Proteomes" id="UP000477680"/>
    </source>
</evidence>
<protein>
    <submittedName>
        <fullName evidence="2">MFS transporter</fullName>
    </submittedName>
</protein>
<dbReference type="SUPFAM" id="SSF103473">
    <property type="entry name" value="MFS general substrate transporter"/>
    <property type="match status" value="1"/>
</dbReference>
<gene>
    <name evidence="2" type="ORF">G3T16_17390</name>
</gene>
<reference evidence="2 3" key="1">
    <citation type="submission" date="2020-02" db="EMBL/GenBank/DDBJ databases">
        <title>Genome sequencing for Kineobactrum sp. M2.</title>
        <authorList>
            <person name="Park S.-J."/>
        </authorList>
    </citation>
    <scope>NUCLEOTIDE SEQUENCE [LARGE SCALE GENOMIC DNA]</scope>
    <source>
        <strain evidence="2 3">M2</strain>
    </source>
</reference>
<dbReference type="KEGG" id="kim:G3T16_17390"/>
<dbReference type="InterPro" id="IPR036259">
    <property type="entry name" value="MFS_trans_sf"/>
</dbReference>
<dbReference type="Proteomes" id="UP000477680">
    <property type="component" value="Chromosome"/>
</dbReference>
<evidence type="ECO:0000256" key="1">
    <source>
        <dbReference type="SAM" id="Phobius"/>
    </source>
</evidence>
<name>A0A6C0U430_9GAMM</name>
<keyword evidence="1" id="KW-1133">Transmembrane helix</keyword>
<proteinExistence type="predicted"/>
<accession>A0A6C0U430</accession>
<feature type="transmembrane region" description="Helical" evidence="1">
    <location>
        <begin position="32"/>
        <end position="55"/>
    </location>
</feature>
<dbReference type="RefSeq" id="WP_163496330.1">
    <property type="nucleotide sequence ID" value="NZ_CP048711.1"/>
</dbReference>
<keyword evidence="1" id="KW-0812">Transmembrane</keyword>